<dbReference type="Proteomes" id="UP000033658">
    <property type="component" value="Unassembled WGS sequence"/>
</dbReference>
<comment type="caution">
    <text evidence="1">The sequence shown here is derived from an EMBL/GenBank/DDBJ whole genome shotgun (WGS) entry which is preliminary data.</text>
</comment>
<protein>
    <submittedName>
        <fullName evidence="1">Uncharacterized protein</fullName>
    </submittedName>
</protein>
<reference evidence="1 2" key="1">
    <citation type="submission" date="2015-02" db="EMBL/GenBank/DDBJ databases">
        <title>Evolution of amylase-binding proteins of oral streptococcal species.</title>
        <authorList>
            <person name="Haase E.M."/>
        </authorList>
    </citation>
    <scope>NUCLEOTIDE SEQUENCE [LARGE SCALE GENOMIC DNA]</scope>
    <source>
        <strain evidence="1 2">G9B</strain>
    </source>
</reference>
<organism evidence="1 2">
    <name type="scientific">Streptococcus gordonii</name>
    <dbReference type="NCBI Taxonomy" id="1302"/>
    <lineage>
        <taxon>Bacteria</taxon>
        <taxon>Bacillati</taxon>
        <taxon>Bacillota</taxon>
        <taxon>Bacilli</taxon>
        <taxon>Lactobacillales</taxon>
        <taxon>Streptococcaceae</taxon>
        <taxon>Streptococcus</taxon>
    </lineage>
</organism>
<dbReference type="RefSeq" id="WP_244265409.1">
    <property type="nucleotide sequence ID" value="NZ_JYGL01000001.1"/>
</dbReference>
<evidence type="ECO:0000313" key="1">
    <source>
        <dbReference type="EMBL" id="KJQ58924.1"/>
    </source>
</evidence>
<gene>
    <name evidence="1" type="ORF">TZ86_00769</name>
</gene>
<proteinExistence type="predicted"/>
<name>A0AAW3H7R3_STRGN</name>
<accession>A0AAW3H7R3</accession>
<dbReference type="AlphaFoldDB" id="A0AAW3H7R3"/>
<dbReference type="EMBL" id="JYGL01000001">
    <property type="protein sequence ID" value="KJQ58924.1"/>
    <property type="molecule type" value="Genomic_DNA"/>
</dbReference>
<evidence type="ECO:0000313" key="2">
    <source>
        <dbReference type="Proteomes" id="UP000033658"/>
    </source>
</evidence>
<sequence length="153" mass="17503">MSFKTLFQNTFYNELFTQINSYVYNSRESLNISSYSIDDIKFTKLDDFSIKSIHASNKSGDFIVSDLLVIGFLNIGGHGRFGYEKDSAEIWLSVKVKYLLADGLHQFSVLKIKPYVPSSEKGPTPYFSKEFVPYVSAKNMDSIAEDILEQYYP</sequence>